<organism evidence="2 3">
    <name type="scientific">Methylobacterium aquaticum</name>
    <dbReference type="NCBI Taxonomy" id="270351"/>
    <lineage>
        <taxon>Bacteria</taxon>
        <taxon>Pseudomonadati</taxon>
        <taxon>Pseudomonadota</taxon>
        <taxon>Alphaproteobacteria</taxon>
        <taxon>Hyphomicrobiales</taxon>
        <taxon>Methylobacteriaceae</taxon>
        <taxon>Methylobacterium</taxon>
    </lineage>
</organism>
<comment type="caution">
    <text evidence="2">The sequence shown here is derived from an EMBL/GenBank/DDBJ whole genome shotgun (WGS) entry which is preliminary data.</text>
</comment>
<feature type="region of interest" description="Disordered" evidence="1">
    <location>
        <begin position="1"/>
        <end position="21"/>
    </location>
</feature>
<gene>
    <name evidence="2" type="ORF">VP06_30680</name>
</gene>
<evidence type="ECO:0000313" key="2">
    <source>
        <dbReference type="EMBL" id="KMO27464.1"/>
    </source>
</evidence>
<dbReference type="Proteomes" id="UP000035929">
    <property type="component" value="Unassembled WGS sequence"/>
</dbReference>
<reference evidence="2 3" key="1">
    <citation type="submission" date="2015-03" db="EMBL/GenBank/DDBJ databases">
        <title>Genome sequencing of Methylobacterium aquaticum DSM16371 type strain.</title>
        <authorList>
            <person name="Chaudhry V."/>
            <person name="Patil P.B."/>
        </authorList>
    </citation>
    <scope>NUCLEOTIDE SEQUENCE [LARGE SCALE GENOMIC DNA]</scope>
    <source>
        <strain evidence="2 3">DSM 16371</strain>
    </source>
</reference>
<evidence type="ECO:0000256" key="1">
    <source>
        <dbReference type="SAM" id="MobiDB-lite"/>
    </source>
</evidence>
<dbReference type="PATRIC" id="fig|270351.6.peg.4608"/>
<dbReference type="EMBL" id="LABX01000302">
    <property type="protein sequence ID" value="KMO27464.1"/>
    <property type="molecule type" value="Genomic_DNA"/>
</dbReference>
<accession>A0A0J6S1E1</accession>
<proteinExistence type="predicted"/>
<name>A0A0J6S1E1_9HYPH</name>
<evidence type="ECO:0000313" key="3">
    <source>
        <dbReference type="Proteomes" id="UP000035929"/>
    </source>
</evidence>
<sequence>MVTSMRAMRARKRRSKAPSTVHTIPSIARLKAAGCGNRAVAAAAARHTPALWAACRAMFRSSGRLRWEK</sequence>
<dbReference type="AlphaFoldDB" id="A0A0J6S1E1"/>
<protein>
    <submittedName>
        <fullName evidence="2">Uncharacterized protein</fullName>
    </submittedName>
</protein>